<sequence length="236" mass="26678">MQRACANSAAPEHVLLRHKSEYQLRSVSTSRHVSVSQHPHPPKATKALHTVEEITSSLLAQQGRYEGRLDTSVSSPRRTFESRNESVEAQQSSLPQRALKRSLPSKLGINEGVRSSIFAMFRKKQTSQPDAKIQRESSVTGVILQEMEEETEKEAAWKGLLNRTEDRSSPPALVHRQVRQTTAIRRSRSFAGLDSQIKNRNGERGSVMEAVFQLRQAWNETTDVTPDFDERSDEED</sequence>
<evidence type="ECO:0000256" key="1">
    <source>
        <dbReference type="SAM" id="MobiDB-lite"/>
    </source>
</evidence>
<name>A0A9P7A1I3_9AGAM</name>
<feature type="compositionally biased region" description="Acidic residues" evidence="1">
    <location>
        <begin position="226"/>
        <end position="236"/>
    </location>
</feature>
<feature type="region of interest" description="Disordered" evidence="1">
    <location>
        <begin position="216"/>
        <end position="236"/>
    </location>
</feature>
<organism evidence="2 3">
    <name type="scientific">Suillus placidus</name>
    <dbReference type="NCBI Taxonomy" id="48579"/>
    <lineage>
        <taxon>Eukaryota</taxon>
        <taxon>Fungi</taxon>
        <taxon>Dikarya</taxon>
        <taxon>Basidiomycota</taxon>
        <taxon>Agaricomycotina</taxon>
        <taxon>Agaricomycetes</taxon>
        <taxon>Agaricomycetidae</taxon>
        <taxon>Boletales</taxon>
        <taxon>Suillineae</taxon>
        <taxon>Suillaceae</taxon>
        <taxon>Suillus</taxon>
    </lineage>
</organism>
<feature type="region of interest" description="Disordered" evidence="1">
    <location>
        <begin position="26"/>
        <end position="46"/>
    </location>
</feature>
<dbReference type="Proteomes" id="UP000714275">
    <property type="component" value="Unassembled WGS sequence"/>
</dbReference>
<gene>
    <name evidence="2" type="ORF">EV702DRAFT_1194034</name>
</gene>
<reference evidence="2" key="1">
    <citation type="journal article" date="2020" name="New Phytol.">
        <title>Comparative genomics reveals dynamic genome evolution in host specialist ectomycorrhizal fungi.</title>
        <authorList>
            <person name="Lofgren L.A."/>
            <person name="Nguyen N.H."/>
            <person name="Vilgalys R."/>
            <person name="Ruytinx J."/>
            <person name="Liao H.L."/>
            <person name="Branco S."/>
            <person name="Kuo A."/>
            <person name="LaButti K."/>
            <person name="Lipzen A."/>
            <person name="Andreopoulos W."/>
            <person name="Pangilinan J."/>
            <person name="Riley R."/>
            <person name="Hundley H."/>
            <person name="Na H."/>
            <person name="Barry K."/>
            <person name="Grigoriev I.V."/>
            <person name="Stajich J.E."/>
            <person name="Kennedy P.G."/>
        </authorList>
    </citation>
    <scope>NUCLEOTIDE SEQUENCE</scope>
    <source>
        <strain evidence="2">DOB743</strain>
    </source>
</reference>
<feature type="compositionally biased region" description="Low complexity" evidence="1">
    <location>
        <begin position="26"/>
        <end position="36"/>
    </location>
</feature>
<feature type="region of interest" description="Disordered" evidence="1">
    <location>
        <begin position="65"/>
        <end position="105"/>
    </location>
</feature>
<dbReference type="OrthoDB" id="2626279at2759"/>
<proteinExistence type="predicted"/>
<dbReference type="EMBL" id="JABBWD010000008">
    <property type="protein sequence ID" value="KAG1780561.1"/>
    <property type="molecule type" value="Genomic_DNA"/>
</dbReference>
<dbReference type="AlphaFoldDB" id="A0A9P7A1I3"/>
<comment type="caution">
    <text evidence="2">The sequence shown here is derived from an EMBL/GenBank/DDBJ whole genome shotgun (WGS) entry which is preliminary data.</text>
</comment>
<evidence type="ECO:0000313" key="2">
    <source>
        <dbReference type="EMBL" id="KAG1780561.1"/>
    </source>
</evidence>
<keyword evidence="3" id="KW-1185">Reference proteome</keyword>
<accession>A0A9P7A1I3</accession>
<evidence type="ECO:0000313" key="3">
    <source>
        <dbReference type="Proteomes" id="UP000714275"/>
    </source>
</evidence>
<protein>
    <submittedName>
        <fullName evidence="2">Uncharacterized protein</fullName>
    </submittedName>
</protein>